<proteinExistence type="predicted"/>
<gene>
    <name evidence="2" type="ORF">NIES1031_04810</name>
</gene>
<dbReference type="GO" id="GO:0006508">
    <property type="term" value="P:proteolysis"/>
    <property type="evidence" value="ECO:0007669"/>
    <property type="project" value="InterPro"/>
</dbReference>
<evidence type="ECO:0000259" key="1">
    <source>
        <dbReference type="Pfam" id="PF04389"/>
    </source>
</evidence>
<dbReference type="SUPFAM" id="SSF53187">
    <property type="entry name" value="Zn-dependent exopeptidases"/>
    <property type="match status" value="1"/>
</dbReference>
<organism evidence="2 3">
    <name type="scientific">Chroogloeocystis siderophila 5.2 s.c.1</name>
    <dbReference type="NCBI Taxonomy" id="247279"/>
    <lineage>
        <taxon>Bacteria</taxon>
        <taxon>Bacillati</taxon>
        <taxon>Cyanobacteriota</taxon>
        <taxon>Cyanophyceae</taxon>
        <taxon>Oscillatoriophycideae</taxon>
        <taxon>Chroococcales</taxon>
        <taxon>Chroococcaceae</taxon>
        <taxon>Chroogloeocystis</taxon>
    </lineage>
</organism>
<dbReference type="PANTHER" id="PTHR12147">
    <property type="entry name" value="METALLOPEPTIDASE M28 FAMILY MEMBER"/>
    <property type="match status" value="1"/>
</dbReference>
<name>A0A1U7HY82_9CHRO</name>
<dbReference type="PANTHER" id="PTHR12147:SF26">
    <property type="entry name" value="PEPTIDASE M28 DOMAIN-CONTAINING PROTEIN"/>
    <property type="match status" value="1"/>
</dbReference>
<evidence type="ECO:0000313" key="2">
    <source>
        <dbReference type="EMBL" id="OKH28552.1"/>
    </source>
</evidence>
<reference evidence="2 3" key="1">
    <citation type="submission" date="2016-11" db="EMBL/GenBank/DDBJ databases">
        <title>Draft Genome Sequences of Nine Cyanobacterial Strains from Diverse Habitats.</title>
        <authorList>
            <person name="Zhu T."/>
            <person name="Hou S."/>
            <person name="Lu X."/>
            <person name="Hess W.R."/>
        </authorList>
    </citation>
    <scope>NUCLEOTIDE SEQUENCE [LARGE SCALE GENOMIC DNA]</scope>
    <source>
        <strain evidence="2 3">5.2 s.c.1</strain>
    </source>
</reference>
<protein>
    <submittedName>
        <fullName evidence="2">Peptidase M28</fullName>
    </submittedName>
</protein>
<keyword evidence="3" id="KW-1185">Reference proteome</keyword>
<dbReference type="STRING" id="247279.NIES1031_04810"/>
<dbReference type="OrthoDB" id="9762302at2"/>
<sequence>MSLELKERLFAHLQEIVCDRDPYLATAGHFFVKHYIRQELEKYGSVESFAFTVRGKTHQNLILNLPGKQRGFPILVGAHYDAVPGTPGADDNATGVAVLLELARIFASEPARHPLRLVAFDLEEYGLLGGSGASEYASHLRQQNQPLRLMISLEMLGYYDSTPGSQQYPIRLLERLYPNCGNFIGLIGNLPTILDLVYLSRSIRQAGVSSEWLPVFNKGLTVPQTRLSDHAHFWDQGYPAMMITDTAMLRNPHYHKASDTIETLNLDFLAGVCLGLVQGLQSL</sequence>
<dbReference type="InterPro" id="IPR045175">
    <property type="entry name" value="M28_fam"/>
</dbReference>
<dbReference type="InterPro" id="IPR007484">
    <property type="entry name" value="Peptidase_M28"/>
</dbReference>
<evidence type="ECO:0000313" key="3">
    <source>
        <dbReference type="Proteomes" id="UP000185984"/>
    </source>
</evidence>
<accession>A0A1U7HY82</accession>
<dbReference type="Gene3D" id="3.40.630.10">
    <property type="entry name" value="Zn peptidases"/>
    <property type="match status" value="1"/>
</dbReference>
<dbReference type="Proteomes" id="UP000185984">
    <property type="component" value="Unassembled WGS sequence"/>
</dbReference>
<dbReference type="AlphaFoldDB" id="A0A1U7HY82"/>
<dbReference type="GO" id="GO:0008235">
    <property type="term" value="F:metalloexopeptidase activity"/>
    <property type="evidence" value="ECO:0007669"/>
    <property type="project" value="InterPro"/>
</dbReference>
<dbReference type="EMBL" id="MRCC01000003">
    <property type="protein sequence ID" value="OKH28552.1"/>
    <property type="molecule type" value="Genomic_DNA"/>
</dbReference>
<comment type="caution">
    <text evidence="2">The sequence shown here is derived from an EMBL/GenBank/DDBJ whole genome shotgun (WGS) entry which is preliminary data.</text>
</comment>
<dbReference type="RefSeq" id="WP_073548348.1">
    <property type="nucleotide sequence ID" value="NZ_CAWMVK010000023.1"/>
</dbReference>
<dbReference type="Pfam" id="PF04389">
    <property type="entry name" value="Peptidase_M28"/>
    <property type="match status" value="1"/>
</dbReference>
<feature type="domain" description="Peptidase M28" evidence="1">
    <location>
        <begin position="60"/>
        <end position="165"/>
    </location>
</feature>